<keyword evidence="3" id="KW-1185">Reference proteome</keyword>
<dbReference type="Pfam" id="PF03372">
    <property type="entry name" value="Exo_endo_phos"/>
    <property type="match status" value="1"/>
</dbReference>
<name>A0A8T1NBS8_CARIL</name>
<evidence type="ECO:0000313" key="2">
    <source>
        <dbReference type="EMBL" id="KAG6627008.1"/>
    </source>
</evidence>
<sequence>MVFLMETKCSKKRVMEVCSKLKFDSCLVVESSRSSGGLVLMWKSHVKVVIYNYLRWHINAHVTTDPEAPTWLLTGFYGHPETSKRNWSWEFLKAIKLVASTPWLCCGDFNEITCQGEEEGGCPRPYTQMEIFRVPLNVAH</sequence>
<feature type="domain" description="Endonuclease/exonuclease/phosphatase" evidence="1">
    <location>
        <begin position="2"/>
        <end position="111"/>
    </location>
</feature>
<dbReference type="PANTHER" id="PTHR35218:SF9">
    <property type="entry name" value="ENDONUCLEASE_EXONUCLEASE_PHOSPHATASE DOMAIN-CONTAINING PROTEIN"/>
    <property type="match status" value="1"/>
</dbReference>
<evidence type="ECO:0000313" key="3">
    <source>
        <dbReference type="Proteomes" id="UP000811609"/>
    </source>
</evidence>
<dbReference type="Proteomes" id="UP000811609">
    <property type="component" value="Chromosome 15"/>
</dbReference>
<dbReference type="PANTHER" id="PTHR35218">
    <property type="entry name" value="RNASE H DOMAIN-CONTAINING PROTEIN"/>
    <property type="match status" value="1"/>
</dbReference>
<comment type="caution">
    <text evidence="2">The sequence shown here is derived from an EMBL/GenBank/DDBJ whole genome shotgun (WGS) entry which is preliminary data.</text>
</comment>
<dbReference type="InterPro" id="IPR005135">
    <property type="entry name" value="Endo/exonuclease/phosphatase"/>
</dbReference>
<organism evidence="2 3">
    <name type="scientific">Carya illinoinensis</name>
    <name type="common">Pecan</name>
    <dbReference type="NCBI Taxonomy" id="32201"/>
    <lineage>
        <taxon>Eukaryota</taxon>
        <taxon>Viridiplantae</taxon>
        <taxon>Streptophyta</taxon>
        <taxon>Embryophyta</taxon>
        <taxon>Tracheophyta</taxon>
        <taxon>Spermatophyta</taxon>
        <taxon>Magnoliopsida</taxon>
        <taxon>eudicotyledons</taxon>
        <taxon>Gunneridae</taxon>
        <taxon>Pentapetalae</taxon>
        <taxon>rosids</taxon>
        <taxon>fabids</taxon>
        <taxon>Fagales</taxon>
        <taxon>Juglandaceae</taxon>
        <taxon>Carya</taxon>
    </lineage>
</organism>
<gene>
    <name evidence="2" type="ORF">CIPAW_15G092800</name>
</gene>
<evidence type="ECO:0000259" key="1">
    <source>
        <dbReference type="Pfam" id="PF03372"/>
    </source>
</evidence>
<dbReference type="GO" id="GO:0003824">
    <property type="term" value="F:catalytic activity"/>
    <property type="evidence" value="ECO:0007669"/>
    <property type="project" value="InterPro"/>
</dbReference>
<protein>
    <recommendedName>
        <fullName evidence="1">Endonuclease/exonuclease/phosphatase domain-containing protein</fullName>
    </recommendedName>
</protein>
<dbReference type="EMBL" id="CM031823">
    <property type="protein sequence ID" value="KAG6627008.1"/>
    <property type="molecule type" value="Genomic_DNA"/>
</dbReference>
<reference evidence="2" key="1">
    <citation type="submission" date="2020-12" db="EMBL/GenBank/DDBJ databases">
        <title>WGS assembly of Carya illinoinensis cv. Pawnee.</title>
        <authorList>
            <person name="Platts A."/>
            <person name="Shu S."/>
            <person name="Wright S."/>
            <person name="Barry K."/>
            <person name="Edger P."/>
            <person name="Pires J.C."/>
            <person name="Schmutz J."/>
        </authorList>
    </citation>
    <scope>NUCLEOTIDE SEQUENCE</scope>
    <source>
        <tissue evidence="2">Leaf</tissue>
    </source>
</reference>
<accession>A0A8T1NBS8</accession>
<dbReference type="AlphaFoldDB" id="A0A8T1NBS8"/>
<proteinExistence type="predicted"/>